<dbReference type="eggNOG" id="COG0583">
    <property type="taxonomic scope" value="Bacteria"/>
</dbReference>
<evidence type="ECO:0000259" key="5">
    <source>
        <dbReference type="PROSITE" id="PS50931"/>
    </source>
</evidence>
<dbReference type="GO" id="GO:0003677">
    <property type="term" value="F:DNA binding"/>
    <property type="evidence" value="ECO:0007669"/>
    <property type="project" value="UniProtKB-KW"/>
</dbReference>
<dbReference type="PATRIC" id="fig|1121022.4.peg.1413"/>
<dbReference type="Proteomes" id="UP000017837">
    <property type="component" value="Unassembled WGS sequence"/>
</dbReference>
<keyword evidence="7" id="KW-1185">Reference proteome</keyword>
<evidence type="ECO:0000313" key="7">
    <source>
        <dbReference type="Proteomes" id="UP000017837"/>
    </source>
</evidence>
<name>V4PWU8_9CAUL</name>
<dbReference type="InterPro" id="IPR005119">
    <property type="entry name" value="LysR_subst-bd"/>
</dbReference>
<evidence type="ECO:0000256" key="1">
    <source>
        <dbReference type="ARBA" id="ARBA00009437"/>
    </source>
</evidence>
<evidence type="ECO:0000256" key="2">
    <source>
        <dbReference type="ARBA" id="ARBA00023015"/>
    </source>
</evidence>
<evidence type="ECO:0000313" key="6">
    <source>
        <dbReference type="EMBL" id="ESQ92856.1"/>
    </source>
</evidence>
<proteinExistence type="inferred from homology"/>
<dbReference type="Pfam" id="PF03466">
    <property type="entry name" value="LysR_substrate"/>
    <property type="match status" value="1"/>
</dbReference>
<dbReference type="Gene3D" id="3.40.190.290">
    <property type="match status" value="1"/>
</dbReference>
<comment type="caution">
    <text evidence="6">The sequence shown here is derived from an EMBL/GenBank/DDBJ whole genome shotgun (WGS) entry which is preliminary data.</text>
</comment>
<keyword evidence="4" id="KW-0804">Transcription</keyword>
<keyword evidence="3" id="KW-0238">DNA-binding</keyword>
<dbReference type="InterPro" id="IPR058163">
    <property type="entry name" value="LysR-type_TF_proteobact-type"/>
</dbReference>
<dbReference type="OrthoDB" id="9812435at2"/>
<dbReference type="InterPro" id="IPR000847">
    <property type="entry name" value="LysR_HTH_N"/>
</dbReference>
<gene>
    <name evidence="6" type="ORF">ABENE_07065</name>
</gene>
<dbReference type="RefSeq" id="WP_018082810.1">
    <property type="nucleotide sequence ID" value="NZ_AQWM01000019.1"/>
</dbReference>
<dbReference type="SUPFAM" id="SSF53850">
    <property type="entry name" value="Periplasmic binding protein-like II"/>
    <property type="match status" value="1"/>
</dbReference>
<evidence type="ECO:0000256" key="3">
    <source>
        <dbReference type="ARBA" id="ARBA00023125"/>
    </source>
</evidence>
<dbReference type="Pfam" id="PF00126">
    <property type="entry name" value="HTH_1"/>
    <property type="match status" value="1"/>
</dbReference>
<dbReference type="PANTHER" id="PTHR30537:SF5">
    <property type="entry name" value="HTH-TYPE TRANSCRIPTIONAL ACTIVATOR TTDR-RELATED"/>
    <property type="match status" value="1"/>
</dbReference>
<keyword evidence="2" id="KW-0805">Transcription regulation</keyword>
<dbReference type="Gene3D" id="1.10.10.10">
    <property type="entry name" value="Winged helix-like DNA-binding domain superfamily/Winged helix DNA-binding domain"/>
    <property type="match status" value="1"/>
</dbReference>
<dbReference type="STRING" id="1121022.GCA_000376105_03139"/>
<dbReference type="SUPFAM" id="SSF46785">
    <property type="entry name" value="Winged helix' DNA-binding domain"/>
    <property type="match status" value="1"/>
</dbReference>
<dbReference type="InterPro" id="IPR036390">
    <property type="entry name" value="WH_DNA-bd_sf"/>
</dbReference>
<dbReference type="InterPro" id="IPR036388">
    <property type="entry name" value="WH-like_DNA-bd_sf"/>
</dbReference>
<dbReference type="GO" id="GO:0003700">
    <property type="term" value="F:DNA-binding transcription factor activity"/>
    <property type="evidence" value="ECO:0007669"/>
    <property type="project" value="InterPro"/>
</dbReference>
<evidence type="ECO:0000256" key="4">
    <source>
        <dbReference type="ARBA" id="ARBA00023163"/>
    </source>
</evidence>
<feature type="domain" description="HTH lysR-type" evidence="5">
    <location>
        <begin position="2"/>
        <end position="59"/>
    </location>
</feature>
<dbReference type="PROSITE" id="PS50931">
    <property type="entry name" value="HTH_LYSR"/>
    <property type="match status" value="1"/>
</dbReference>
<dbReference type="CDD" id="cd08422">
    <property type="entry name" value="PBP2_CrgA_like"/>
    <property type="match status" value="1"/>
</dbReference>
<sequence length="303" mass="33381">MIDVDDMRAFQQVALLLSFSAAGRALSVRKSAVSRSVLRLEEMLKVRLFERTTREVALTEAGKVLLVRFDEIVARIDETVEVAAGLASRPAGRLKVTAGIGFGIEVLTEFLPAFSLAYPDIEINLDLTSRTVDLVAEQVDIAFRMGPLADSSLIAVRLGAIGCQLCAAPSYLERRGWPKTPEDLRGHNLLAIPRSDNLPRRLCLRDSEGRSREFEASIRLGANDPHALHRMALNGAGIATTANYVALPEIERGKLVRLLPEWSVPSVDVSLIMPPGRARSPVVRAFVDFVRREVGGNRRWFDS</sequence>
<accession>V4PWU8</accession>
<reference evidence="6 7" key="1">
    <citation type="journal article" date="2014" name="Nature">
        <title>Sequential evolution of bacterial morphology by co-option of a developmental regulator.</title>
        <authorList>
            <person name="Jiang C."/>
            <person name="Brown P.J."/>
            <person name="Ducret A."/>
            <person name="Brun Y.V."/>
        </authorList>
    </citation>
    <scope>NUCLEOTIDE SEQUENCE [LARGE SCALE GENOMIC DNA]</scope>
    <source>
        <strain evidence="6 7">DSM 16100</strain>
    </source>
</reference>
<dbReference type="AlphaFoldDB" id="V4PWU8"/>
<dbReference type="EMBL" id="AWGB01000010">
    <property type="protein sequence ID" value="ESQ92856.1"/>
    <property type="molecule type" value="Genomic_DNA"/>
</dbReference>
<dbReference type="FunFam" id="1.10.10.10:FF:000001">
    <property type="entry name" value="LysR family transcriptional regulator"/>
    <property type="match status" value="1"/>
</dbReference>
<comment type="similarity">
    <text evidence="1">Belongs to the LysR transcriptional regulatory family.</text>
</comment>
<organism evidence="6 7">
    <name type="scientific">Asticcacaulis benevestitus DSM 16100 = ATCC BAA-896</name>
    <dbReference type="NCBI Taxonomy" id="1121022"/>
    <lineage>
        <taxon>Bacteria</taxon>
        <taxon>Pseudomonadati</taxon>
        <taxon>Pseudomonadota</taxon>
        <taxon>Alphaproteobacteria</taxon>
        <taxon>Caulobacterales</taxon>
        <taxon>Caulobacteraceae</taxon>
        <taxon>Asticcacaulis</taxon>
    </lineage>
</organism>
<dbReference type="PANTHER" id="PTHR30537">
    <property type="entry name" value="HTH-TYPE TRANSCRIPTIONAL REGULATOR"/>
    <property type="match status" value="1"/>
</dbReference>
<protein>
    <recommendedName>
        <fullName evidence="5">HTH lysR-type domain-containing protein</fullName>
    </recommendedName>
</protein>